<organism evidence="1 2">
    <name type="scientific">Haemaphysalis longicornis</name>
    <name type="common">Bush tick</name>
    <dbReference type="NCBI Taxonomy" id="44386"/>
    <lineage>
        <taxon>Eukaryota</taxon>
        <taxon>Metazoa</taxon>
        <taxon>Ecdysozoa</taxon>
        <taxon>Arthropoda</taxon>
        <taxon>Chelicerata</taxon>
        <taxon>Arachnida</taxon>
        <taxon>Acari</taxon>
        <taxon>Parasitiformes</taxon>
        <taxon>Ixodida</taxon>
        <taxon>Ixodoidea</taxon>
        <taxon>Ixodidae</taxon>
        <taxon>Haemaphysalinae</taxon>
        <taxon>Haemaphysalis</taxon>
    </lineage>
</organism>
<dbReference type="VEuPathDB" id="VectorBase:HLOH_042113"/>
<reference evidence="1 2" key="1">
    <citation type="journal article" date="2020" name="Cell">
        <title>Large-Scale Comparative Analyses of Tick Genomes Elucidate Their Genetic Diversity and Vector Capacities.</title>
        <authorList>
            <consortium name="Tick Genome and Microbiome Consortium (TIGMIC)"/>
            <person name="Jia N."/>
            <person name="Wang J."/>
            <person name="Shi W."/>
            <person name="Du L."/>
            <person name="Sun Y."/>
            <person name="Zhan W."/>
            <person name="Jiang J.F."/>
            <person name="Wang Q."/>
            <person name="Zhang B."/>
            <person name="Ji P."/>
            <person name="Bell-Sakyi L."/>
            <person name="Cui X.M."/>
            <person name="Yuan T.T."/>
            <person name="Jiang B.G."/>
            <person name="Yang W.F."/>
            <person name="Lam T.T."/>
            <person name="Chang Q.C."/>
            <person name="Ding S.J."/>
            <person name="Wang X.J."/>
            <person name="Zhu J.G."/>
            <person name="Ruan X.D."/>
            <person name="Zhao L."/>
            <person name="Wei J.T."/>
            <person name="Ye R.Z."/>
            <person name="Que T.C."/>
            <person name="Du C.H."/>
            <person name="Zhou Y.H."/>
            <person name="Cheng J.X."/>
            <person name="Dai P.F."/>
            <person name="Guo W.B."/>
            <person name="Han X.H."/>
            <person name="Huang E.J."/>
            <person name="Li L.F."/>
            <person name="Wei W."/>
            <person name="Gao Y.C."/>
            <person name="Liu J.Z."/>
            <person name="Shao H.Z."/>
            <person name="Wang X."/>
            <person name="Wang C.C."/>
            <person name="Yang T.C."/>
            <person name="Huo Q.B."/>
            <person name="Li W."/>
            <person name="Chen H.Y."/>
            <person name="Chen S.E."/>
            <person name="Zhou L.G."/>
            <person name="Ni X.B."/>
            <person name="Tian J.H."/>
            <person name="Sheng Y."/>
            <person name="Liu T."/>
            <person name="Pan Y.S."/>
            <person name="Xia L.Y."/>
            <person name="Li J."/>
            <person name="Zhao F."/>
            <person name="Cao W.C."/>
        </authorList>
    </citation>
    <scope>NUCLEOTIDE SEQUENCE [LARGE SCALE GENOMIC DNA]</scope>
    <source>
        <strain evidence="1">HaeL-2018</strain>
    </source>
</reference>
<comment type="caution">
    <text evidence="1">The sequence shown here is derived from an EMBL/GenBank/DDBJ whole genome shotgun (WGS) entry which is preliminary data.</text>
</comment>
<dbReference type="Gene3D" id="1.10.150.220">
    <property type="entry name" value="CPI-17"/>
    <property type="match status" value="1"/>
</dbReference>
<dbReference type="Proteomes" id="UP000821853">
    <property type="component" value="Chromosome 5"/>
</dbReference>
<evidence type="ECO:0000313" key="1">
    <source>
        <dbReference type="EMBL" id="KAH9376072.1"/>
    </source>
</evidence>
<dbReference type="GO" id="GO:0005737">
    <property type="term" value="C:cytoplasm"/>
    <property type="evidence" value="ECO:0007669"/>
    <property type="project" value="InterPro"/>
</dbReference>
<accession>A0A9J6GNB4</accession>
<dbReference type="SUPFAM" id="SSF81790">
    <property type="entry name" value="Myosin phosphatase inhibitor 17kDa protein, CPI-17"/>
    <property type="match status" value="1"/>
</dbReference>
<evidence type="ECO:0000313" key="2">
    <source>
        <dbReference type="Proteomes" id="UP000821853"/>
    </source>
</evidence>
<proteinExistence type="predicted"/>
<dbReference type="EMBL" id="JABSTR010000007">
    <property type="protein sequence ID" value="KAH9376072.1"/>
    <property type="molecule type" value="Genomic_DNA"/>
</dbReference>
<keyword evidence="2" id="KW-1185">Reference proteome</keyword>
<dbReference type="InterPro" id="IPR036658">
    <property type="entry name" value="CPI-17_sf"/>
</dbReference>
<gene>
    <name evidence="1" type="ORF">HPB48_007264</name>
</gene>
<dbReference type="OrthoDB" id="8193882at2759"/>
<dbReference type="AlphaFoldDB" id="A0A9J6GNB4"/>
<name>A0A9J6GNB4_HAELO</name>
<protein>
    <submittedName>
        <fullName evidence="1">Uncharacterized protein</fullName>
    </submittedName>
</protein>
<sequence length="261" mass="28583">MNVHESARVPGLSRNCEKECRATPDARVSRVCCTARRRRSGEGSKTRFAYCTLPCGQRVVADQFSGRPAAYQTALWPPEEEFLRALTVGVSSLFAGGPCQPVGRERETTAMECGLAAGGLKGPGECGGGLVPKSLHVNFEGGDKEELQDRKKKYLTAKYGPHQMSLIKKRLRVEMWMYEQLQRLFACSASASRLAAKGRMIGQCSEHLLLQTKLAGAKLSRDQVEDTACLLVCNFAFPTLQACFPPLHFELTGILRPEGAS</sequence>